<protein>
    <submittedName>
        <fullName evidence="1">Uncharacterized protein</fullName>
    </submittedName>
</protein>
<evidence type="ECO:0000313" key="2">
    <source>
        <dbReference type="Proteomes" id="UP001215598"/>
    </source>
</evidence>
<comment type="caution">
    <text evidence="1">The sequence shown here is derived from an EMBL/GenBank/DDBJ whole genome shotgun (WGS) entry which is preliminary data.</text>
</comment>
<sequence length="263" mass="29396">MRTTLLRARTMSLRARTRTRPPRAELALVPDTHPHLHLHPHPHVPKTPPPFSSRALFFALARPPPLARWLHEPTRAPILVLHAPVDVGLVLIGPFPSSRREVSFHPRDHPHHCRCIILGFRGARFRWWRARPCDTTGARRRGSFCPRMDVSTPTRTCTRRTRRAPATARIPRPRLKRRRPLAGLAPLLGTDARCTATWLSRMSHLAVWERGGGGGRGGGGDGGFPFSRGVCGAGRSERLDIRSPCPVLFSPPLPSRATREEVV</sequence>
<dbReference type="AlphaFoldDB" id="A0AAD7MRE6"/>
<keyword evidence="2" id="KW-1185">Reference proteome</keyword>
<name>A0AAD7MRE6_9AGAR</name>
<proteinExistence type="predicted"/>
<accession>A0AAD7MRE6</accession>
<dbReference type="Proteomes" id="UP001215598">
    <property type="component" value="Unassembled WGS sequence"/>
</dbReference>
<gene>
    <name evidence="1" type="ORF">B0H16DRAFT_1587174</name>
</gene>
<evidence type="ECO:0000313" key="1">
    <source>
        <dbReference type="EMBL" id="KAJ7729345.1"/>
    </source>
</evidence>
<reference evidence="1" key="1">
    <citation type="submission" date="2023-03" db="EMBL/GenBank/DDBJ databases">
        <title>Massive genome expansion in bonnet fungi (Mycena s.s.) driven by repeated elements and novel gene families across ecological guilds.</title>
        <authorList>
            <consortium name="Lawrence Berkeley National Laboratory"/>
            <person name="Harder C.B."/>
            <person name="Miyauchi S."/>
            <person name="Viragh M."/>
            <person name="Kuo A."/>
            <person name="Thoen E."/>
            <person name="Andreopoulos B."/>
            <person name="Lu D."/>
            <person name="Skrede I."/>
            <person name="Drula E."/>
            <person name="Henrissat B."/>
            <person name="Morin E."/>
            <person name="Kohler A."/>
            <person name="Barry K."/>
            <person name="LaButti K."/>
            <person name="Morin E."/>
            <person name="Salamov A."/>
            <person name="Lipzen A."/>
            <person name="Mereny Z."/>
            <person name="Hegedus B."/>
            <person name="Baldrian P."/>
            <person name="Stursova M."/>
            <person name="Weitz H."/>
            <person name="Taylor A."/>
            <person name="Grigoriev I.V."/>
            <person name="Nagy L.G."/>
            <person name="Martin F."/>
            <person name="Kauserud H."/>
        </authorList>
    </citation>
    <scope>NUCLEOTIDE SEQUENCE</scope>
    <source>
        <strain evidence="1">CBHHK182m</strain>
    </source>
</reference>
<organism evidence="1 2">
    <name type="scientific">Mycena metata</name>
    <dbReference type="NCBI Taxonomy" id="1033252"/>
    <lineage>
        <taxon>Eukaryota</taxon>
        <taxon>Fungi</taxon>
        <taxon>Dikarya</taxon>
        <taxon>Basidiomycota</taxon>
        <taxon>Agaricomycotina</taxon>
        <taxon>Agaricomycetes</taxon>
        <taxon>Agaricomycetidae</taxon>
        <taxon>Agaricales</taxon>
        <taxon>Marasmiineae</taxon>
        <taxon>Mycenaceae</taxon>
        <taxon>Mycena</taxon>
    </lineage>
</organism>
<dbReference type="EMBL" id="JARKIB010000166">
    <property type="protein sequence ID" value="KAJ7729345.1"/>
    <property type="molecule type" value="Genomic_DNA"/>
</dbReference>